<evidence type="ECO:0008006" key="14">
    <source>
        <dbReference type="Google" id="ProtNLM"/>
    </source>
</evidence>
<evidence type="ECO:0000256" key="7">
    <source>
        <dbReference type="ARBA" id="ARBA00023004"/>
    </source>
</evidence>
<evidence type="ECO:0000313" key="13">
    <source>
        <dbReference type="Proteomes" id="UP001213000"/>
    </source>
</evidence>
<dbReference type="SUPFAM" id="SSF48264">
    <property type="entry name" value="Cytochrome P450"/>
    <property type="match status" value="1"/>
</dbReference>
<accession>A0AAD5VRV1</accession>
<name>A0AAD5VRV1_9AGAR</name>
<comment type="similarity">
    <text evidence="3 10">Belongs to the cytochrome P450 family.</text>
</comment>
<evidence type="ECO:0000256" key="10">
    <source>
        <dbReference type="RuleBase" id="RU000461"/>
    </source>
</evidence>
<sequence length="542" mass="61424">MHSLPKGLKAQHHSAIAVSRALASPGIILSIFLLGVLLSLGFRKNLTDKDGHPIPPGPPLRYPFLPKYPERILHRWRNQYGPIFSVWMGNQLFVVLNDPVVARDLLVVNGSNFSSRHNYFMKNQTILQGGAITATPYNDTWRKHRRIANSILAPRAVEGYSATLDYEAHMLIKSLYHDTEKGAIPVNPARYAGRYVLNNMLSVTFGSRTGSVADPIIKRALPLGNEFMKLTGPWSNAVDFITPLQWLPTSTRSRGRALRKEFLEVYGTLINIVKDRMASGESVPDCLVKSLLECQDQEELSWTDMCLLTTAFATGGSHSTSGTIQWFLAFMPSHPEIQAKAHEELDRVLGRENWPTAEDEKRLPYIRAIIKEVLRCHSPFWMATPHASDRDFVYRGMYIPAKTVMMLNCYSLHHNEERYQDPFNFNPDRYLEDNLSSTESSKLADAMKRDHWAFGAGRRICPGMPIAEKEIFLAVSRLLWAFKIQPVAGEPPCLDEYEGYSGRTPLPFRVNLEPRHEQVHRVLGTRDEIPGSFELADEFLGH</sequence>
<dbReference type="Gene3D" id="1.10.630.10">
    <property type="entry name" value="Cytochrome P450"/>
    <property type="match status" value="1"/>
</dbReference>
<keyword evidence="6 10" id="KW-0560">Oxidoreductase</keyword>
<dbReference type="GO" id="GO:0005506">
    <property type="term" value="F:iron ion binding"/>
    <property type="evidence" value="ECO:0007669"/>
    <property type="project" value="InterPro"/>
</dbReference>
<dbReference type="InterPro" id="IPR036396">
    <property type="entry name" value="Cyt_P450_sf"/>
</dbReference>
<dbReference type="EMBL" id="JANIEX010000380">
    <property type="protein sequence ID" value="KAJ3567903.1"/>
    <property type="molecule type" value="Genomic_DNA"/>
</dbReference>
<comment type="caution">
    <text evidence="12">The sequence shown here is derived from an EMBL/GenBank/DDBJ whole genome shotgun (WGS) entry which is preliminary data.</text>
</comment>
<evidence type="ECO:0000256" key="11">
    <source>
        <dbReference type="SAM" id="Phobius"/>
    </source>
</evidence>
<dbReference type="GO" id="GO:0020037">
    <property type="term" value="F:heme binding"/>
    <property type="evidence" value="ECO:0007669"/>
    <property type="project" value="InterPro"/>
</dbReference>
<comment type="cofactor">
    <cofactor evidence="1 9">
        <name>heme</name>
        <dbReference type="ChEBI" id="CHEBI:30413"/>
    </cofactor>
</comment>
<dbReference type="GO" id="GO:0016705">
    <property type="term" value="F:oxidoreductase activity, acting on paired donors, with incorporation or reduction of molecular oxygen"/>
    <property type="evidence" value="ECO:0007669"/>
    <property type="project" value="InterPro"/>
</dbReference>
<keyword evidence="11" id="KW-1133">Transmembrane helix</keyword>
<evidence type="ECO:0000256" key="3">
    <source>
        <dbReference type="ARBA" id="ARBA00010617"/>
    </source>
</evidence>
<dbReference type="InterPro" id="IPR017972">
    <property type="entry name" value="Cyt_P450_CS"/>
</dbReference>
<keyword evidence="7 9" id="KW-0408">Iron</keyword>
<dbReference type="PRINTS" id="PR00385">
    <property type="entry name" value="P450"/>
</dbReference>
<dbReference type="InterPro" id="IPR001128">
    <property type="entry name" value="Cyt_P450"/>
</dbReference>
<dbReference type="Pfam" id="PF00067">
    <property type="entry name" value="p450"/>
    <property type="match status" value="1"/>
</dbReference>
<dbReference type="PROSITE" id="PS00086">
    <property type="entry name" value="CYTOCHROME_P450"/>
    <property type="match status" value="1"/>
</dbReference>
<evidence type="ECO:0000256" key="5">
    <source>
        <dbReference type="ARBA" id="ARBA00022723"/>
    </source>
</evidence>
<evidence type="ECO:0000256" key="8">
    <source>
        <dbReference type="ARBA" id="ARBA00023033"/>
    </source>
</evidence>
<organism evidence="12 13">
    <name type="scientific">Leucocoprinus birnbaumii</name>
    <dbReference type="NCBI Taxonomy" id="56174"/>
    <lineage>
        <taxon>Eukaryota</taxon>
        <taxon>Fungi</taxon>
        <taxon>Dikarya</taxon>
        <taxon>Basidiomycota</taxon>
        <taxon>Agaricomycotina</taxon>
        <taxon>Agaricomycetes</taxon>
        <taxon>Agaricomycetidae</taxon>
        <taxon>Agaricales</taxon>
        <taxon>Agaricineae</taxon>
        <taxon>Agaricaceae</taxon>
        <taxon>Leucocoprinus</taxon>
    </lineage>
</organism>
<dbReference type="InterPro" id="IPR002401">
    <property type="entry name" value="Cyt_P450_E_grp-I"/>
</dbReference>
<dbReference type="PANTHER" id="PTHR46300:SF11">
    <property type="entry name" value="OXIDOREDUCTASE, PUTATIVE-RELATED"/>
    <property type="match status" value="1"/>
</dbReference>
<reference evidence="12" key="1">
    <citation type="submission" date="2022-07" db="EMBL/GenBank/DDBJ databases">
        <title>Genome Sequence of Leucocoprinus birnbaumii.</title>
        <authorList>
            <person name="Buettner E."/>
        </authorList>
    </citation>
    <scope>NUCLEOTIDE SEQUENCE</scope>
    <source>
        <strain evidence="12">VT141</strain>
    </source>
</reference>
<keyword evidence="4 9" id="KW-0349">Heme</keyword>
<evidence type="ECO:0000313" key="12">
    <source>
        <dbReference type="EMBL" id="KAJ3567903.1"/>
    </source>
</evidence>
<proteinExistence type="inferred from homology"/>
<dbReference type="AlphaFoldDB" id="A0AAD5VRV1"/>
<dbReference type="GO" id="GO:0004497">
    <property type="term" value="F:monooxygenase activity"/>
    <property type="evidence" value="ECO:0007669"/>
    <property type="project" value="UniProtKB-KW"/>
</dbReference>
<dbReference type="CDD" id="cd11065">
    <property type="entry name" value="CYP64-like"/>
    <property type="match status" value="1"/>
</dbReference>
<evidence type="ECO:0000256" key="6">
    <source>
        <dbReference type="ARBA" id="ARBA00023002"/>
    </source>
</evidence>
<feature type="binding site" description="axial binding residue" evidence="9">
    <location>
        <position position="461"/>
    </location>
    <ligand>
        <name>heme</name>
        <dbReference type="ChEBI" id="CHEBI:30413"/>
    </ligand>
    <ligandPart>
        <name>Fe</name>
        <dbReference type="ChEBI" id="CHEBI:18248"/>
    </ligandPart>
</feature>
<dbReference type="PRINTS" id="PR00463">
    <property type="entry name" value="EP450I"/>
</dbReference>
<protein>
    <recommendedName>
        <fullName evidence="14">Cytochrome P450</fullName>
    </recommendedName>
</protein>
<dbReference type="PANTHER" id="PTHR46300">
    <property type="entry name" value="P450, PUTATIVE (EUROFUNG)-RELATED-RELATED"/>
    <property type="match status" value="1"/>
</dbReference>
<evidence type="ECO:0000256" key="9">
    <source>
        <dbReference type="PIRSR" id="PIRSR602401-1"/>
    </source>
</evidence>
<comment type="pathway">
    <text evidence="2">Secondary metabolite biosynthesis.</text>
</comment>
<keyword evidence="11" id="KW-0812">Transmembrane</keyword>
<keyword evidence="11" id="KW-0472">Membrane</keyword>
<evidence type="ECO:0000256" key="2">
    <source>
        <dbReference type="ARBA" id="ARBA00005179"/>
    </source>
</evidence>
<keyword evidence="5 9" id="KW-0479">Metal-binding</keyword>
<evidence type="ECO:0000256" key="1">
    <source>
        <dbReference type="ARBA" id="ARBA00001971"/>
    </source>
</evidence>
<feature type="transmembrane region" description="Helical" evidence="11">
    <location>
        <begin position="21"/>
        <end position="42"/>
    </location>
</feature>
<keyword evidence="13" id="KW-1185">Reference proteome</keyword>
<dbReference type="Proteomes" id="UP001213000">
    <property type="component" value="Unassembled WGS sequence"/>
</dbReference>
<keyword evidence="8 10" id="KW-0503">Monooxygenase</keyword>
<gene>
    <name evidence="12" type="ORF">NP233_g6065</name>
</gene>
<dbReference type="InterPro" id="IPR050364">
    <property type="entry name" value="Cytochrome_P450_fung"/>
</dbReference>
<evidence type="ECO:0000256" key="4">
    <source>
        <dbReference type="ARBA" id="ARBA00022617"/>
    </source>
</evidence>